<evidence type="ECO:0000313" key="4">
    <source>
        <dbReference type="EMBL" id="AFD07146.1"/>
    </source>
</evidence>
<keyword evidence="4" id="KW-0548">Nucleotidyltransferase</keyword>
<dbReference type="Pfam" id="PF00294">
    <property type="entry name" value="PfkB"/>
    <property type="match status" value="1"/>
</dbReference>
<evidence type="ECO:0000313" key="5">
    <source>
        <dbReference type="Proteomes" id="UP000007590"/>
    </source>
</evidence>
<dbReference type="CDD" id="cd01172">
    <property type="entry name" value="RfaE_like"/>
    <property type="match status" value="1"/>
</dbReference>
<dbReference type="Proteomes" id="UP000007590">
    <property type="component" value="Chromosome"/>
</dbReference>
<evidence type="ECO:0000256" key="1">
    <source>
        <dbReference type="ARBA" id="ARBA00022679"/>
    </source>
</evidence>
<dbReference type="InterPro" id="IPR011913">
    <property type="entry name" value="RfaE_dom_I"/>
</dbReference>
<protein>
    <submittedName>
        <fullName evidence="4">ADP-heptose synthase, bifunctional sugar kinase/adenylyltransferase</fullName>
    </submittedName>
</protein>
<sequence length="325" mass="35841">MKELFKKLEHQTILIIGDVMIDSYLWGNVERISPEAPVPILSVTKRENRLGGAANVALNILAMGAKPVICSVIGDDEHSTTFLNLLNDQNISSAGIVKSQNRVTTIKTRLIGHHQQMLRVDTEMTKDVTKHETDELISKIAQLIGTQKIDAIIFEDYDKGVITHRLIEQIVELAQEQNIPTIVDPKKKNFLHYKNVTLFKPNLKELREGLKIDVDARDNQQLTEAIELLKQKLNAKMVMVTLSELGIYINSNEEKVLIPAHIRDISDVSGAGDTVVSVAALGLAAGLTPSKFTALANLAGGLVCEKLGVVPIDKEQLLAEAKKHL</sequence>
<dbReference type="PANTHER" id="PTHR46969">
    <property type="entry name" value="BIFUNCTIONAL PROTEIN HLDE"/>
    <property type="match status" value="1"/>
</dbReference>
<dbReference type="KEGG" id="scn:Solca_2092"/>
<evidence type="ECO:0000256" key="2">
    <source>
        <dbReference type="ARBA" id="ARBA00022777"/>
    </source>
</evidence>
<dbReference type="GO" id="GO:0033786">
    <property type="term" value="F:heptose-1-phosphate adenylyltransferase activity"/>
    <property type="evidence" value="ECO:0007669"/>
    <property type="project" value="TreeGrafter"/>
</dbReference>
<dbReference type="RefSeq" id="WP_014680373.1">
    <property type="nucleotide sequence ID" value="NC_017770.1"/>
</dbReference>
<accession>H8KR00</accession>
<feature type="domain" description="Carbohydrate kinase PfkB" evidence="3">
    <location>
        <begin position="12"/>
        <end position="310"/>
    </location>
</feature>
<dbReference type="Gene3D" id="3.40.1190.20">
    <property type="match status" value="1"/>
</dbReference>
<keyword evidence="2 4" id="KW-0418">Kinase</keyword>
<dbReference type="HOGENOM" id="CLU_021150_0_1_10"/>
<dbReference type="eggNOG" id="COG2870">
    <property type="taxonomic scope" value="Bacteria"/>
</dbReference>
<evidence type="ECO:0000259" key="3">
    <source>
        <dbReference type="Pfam" id="PF00294"/>
    </source>
</evidence>
<dbReference type="SUPFAM" id="SSF53613">
    <property type="entry name" value="Ribokinase-like"/>
    <property type="match status" value="1"/>
</dbReference>
<dbReference type="InterPro" id="IPR029056">
    <property type="entry name" value="Ribokinase-like"/>
</dbReference>
<proteinExistence type="predicted"/>
<dbReference type="GO" id="GO:0033785">
    <property type="term" value="F:heptose 7-phosphate kinase activity"/>
    <property type="evidence" value="ECO:0007669"/>
    <property type="project" value="TreeGrafter"/>
</dbReference>
<dbReference type="AlphaFoldDB" id="H8KR00"/>
<dbReference type="OrthoDB" id="9802794at2"/>
<dbReference type="STRING" id="929556.Solca_2092"/>
<gene>
    <name evidence="4" type="ordered locus">Solca_2092</name>
</gene>
<dbReference type="InterPro" id="IPR002173">
    <property type="entry name" value="Carboh/pur_kinase_PfkB_CS"/>
</dbReference>
<dbReference type="PANTHER" id="PTHR46969:SF1">
    <property type="entry name" value="BIFUNCTIONAL PROTEIN HLDE"/>
    <property type="match status" value="1"/>
</dbReference>
<name>H8KR00_SOLCM</name>
<dbReference type="EMBL" id="CP003349">
    <property type="protein sequence ID" value="AFD07146.1"/>
    <property type="molecule type" value="Genomic_DNA"/>
</dbReference>
<dbReference type="InterPro" id="IPR011611">
    <property type="entry name" value="PfkB_dom"/>
</dbReference>
<keyword evidence="1 4" id="KW-0808">Transferase</keyword>
<reference evidence="4" key="1">
    <citation type="submission" date="2012-02" db="EMBL/GenBank/DDBJ databases">
        <title>The complete genome of Solitalea canadensis DSM 3403.</title>
        <authorList>
            <consortium name="US DOE Joint Genome Institute (JGI-PGF)"/>
            <person name="Lucas S."/>
            <person name="Copeland A."/>
            <person name="Lapidus A."/>
            <person name="Glavina del Rio T."/>
            <person name="Dalin E."/>
            <person name="Tice H."/>
            <person name="Bruce D."/>
            <person name="Goodwin L."/>
            <person name="Pitluck S."/>
            <person name="Peters L."/>
            <person name="Ovchinnikova G."/>
            <person name="Lu M."/>
            <person name="Kyrpides N."/>
            <person name="Mavromatis K."/>
            <person name="Ivanova N."/>
            <person name="Brettin T."/>
            <person name="Detter J.C."/>
            <person name="Han C."/>
            <person name="Larimer F."/>
            <person name="Land M."/>
            <person name="Hauser L."/>
            <person name="Markowitz V."/>
            <person name="Cheng J.-F."/>
            <person name="Hugenholtz P."/>
            <person name="Woyke T."/>
            <person name="Wu D."/>
            <person name="Spring S."/>
            <person name="Schroeder M."/>
            <person name="Kopitz M."/>
            <person name="Brambilla E."/>
            <person name="Klenk H.-P."/>
            <person name="Eisen J.A."/>
        </authorList>
    </citation>
    <scope>NUCLEOTIDE SEQUENCE</scope>
    <source>
        <strain evidence="4">DSM 3403</strain>
    </source>
</reference>
<keyword evidence="5" id="KW-1185">Reference proteome</keyword>
<dbReference type="GO" id="GO:0016773">
    <property type="term" value="F:phosphotransferase activity, alcohol group as acceptor"/>
    <property type="evidence" value="ECO:0007669"/>
    <property type="project" value="InterPro"/>
</dbReference>
<organism evidence="4 5">
    <name type="scientific">Solitalea canadensis (strain ATCC 29591 / DSM 3403 / JCM 21819 / LMG 8368 / NBRC 15130 / NCIMB 12057 / USAM 9D)</name>
    <name type="common">Flexibacter canadensis</name>
    <dbReference type="NCBI Taxonomy" id="929556"/>
    <lineage>
        <taxon>Bacteria</taxon>
        <taxon>Pseudomonadati</taxon>
        <taxon>Bacteroidota</taxon>
        <taxon>Sphingobacteriia</taxon>
        <taxon>Sphingobacteriales</taxon>
        <taxon>Sphingobacteriaceae</taxon>
        <taxon>Solitalea</taxon>
    </lineage>
</organism>
<dbReference type="PROSITE" id="PS00583">
    <property type="entry name" value="PFKB_KINASES_1"/>
    <property type="match status" value="1"/>
</dbReference>
<dbReference type="GO" id="GO:0005829">
    <property type="term" value="C:cytosol"/>
    <property type="evidence" value="ECO:0007669"/>
    <property type="project" value="TreeGrafter"/>
</dbReference>